<dbReference type="SMART" id="SM00408">
    <property type="entry name" value="IGc2"/>
    <property type="match status" value="2"/>
</dbReference>
<keyword evidence="2" id="KW-0393">Immunoglobulin domain</keyword>
<dbReference type="PANTHER" id="PTHR10075">
    <property type="entry name" value="BASIGIN RELATED"/>
    <property type="match status" value="1"/>
</dbReference>
<feature type="transmembrane region" description="Helical" evidence="4">
    <location>
        <begin position="225"/>
        <end position="246"/>
    </location>
</feature>
<evidence type="ECO:0000313" key="7">
    <source>
        <dbReference type="EMBL" id="CAH0550274.1"/>
    </source>
</evidence>
<keyword evidence="4" id="KW-1133">Transmembrane helix</keyword>
<feature type="domain" description="Ig-like" evidence="6">
    <location>
        <begin position="41"/>
        <end position="114"/>
    </location>
</feature>
<dbReference type="Pfam" id="PF13927">
    <property type="entry name" value="Ig_3"/>
    <property type="match status" value="1"/>
</dbReference>
<feature type="signal peptide" evidence="5">
    <location>
        <begin position="1"/>
        <end position="21"/>
    </location>
</feature>
<dbReference type="InterPro" id="IPR003599">
    <property type="entry name" value="Ig_sub"/>
</dbReference>
<dbReference type="SMART" id="SM00409">
    <property type="entry name" value="IG"/>
    <property type="match status" value="2"/>
</dbReference>
<evidence type="ECO:0000256" key="5">
    <source>
        <dbReference type="SAM" id="SignalP"/>
    </source>
</evidence>
<evidence type="ECO:0000259" key="6">
    <source>
        <dbReference type="PROSITE" id="PS50835"/>
    </source>
</evidence>
<dbReference type="GO" id="GO:0098632">
    <property type="term" value="F:cell-cell adhesion mediator activity"/>
    <property type="evidence" value="ECO:0007669"/>
    <property type="project" value="TreeGrafter"/>
</dbReference>
<dbReference type="InterPro" id="IPR003598">
    <property type="entry name" value="Ig_sub2"/>
</dbReference>
<feature type="region of interest" description="Disordered" evidence="3">
    <location>
        <begin position="253"/>
        <end position="282"/>
    </location>
</feature>
<dbReference type="InterPro" id="IPR013098">
    <property type="entry name" value="Ig_I-set"/>
</dbReference>
<reference evidence="7" key="1">
    <citation type="submission" date="2021-12" db="EMBL/GenBank/DDBJ databases">
        <authorList>
            <person name="King R."/>
        </authorList>
    </citation>
    <scope>NUCLEOTIDE SEQUENCE</scope>
</reference>
<dbReference type="Pfam" id="PF07679">
    <property type="entry name" value="I-set"/>
    <property type="match status" value="1"/>
</dbReference>
<protein>
    <recommendedName>
        <fullName evidence="6">Ig-like domain-containing protein</fullName>
    </recommendedName>
</protein>
<keyword evidence="8" id="KW-1185">Reference proteome</keyword>
<dbReference type="AlphaFoldDB" id="A0A9P0FC93"/>
<evidence type="ECO:0000256" key="1">
    <source>
        <dbReference type="ARBA" id="ARBA00023157"/>
    </source>
</evidence>
<proteinExistence type="predicted"/>
<dbReference type="EMBL" id="OV121133">
    <property type="protein sequence ID" value="CAH0550274.1"/>
    <property type="molecule type" value="Genomic_DNA"/>
</dbReference>
<dbReference type="GO" id="GO:0070593">
    <property type="term" value="P:dendrite self-avoidance"/>
    <property type="evidence" value="ECO:0007669"/>
    <property type="project" value="TreeGrafter"/>
</dbReference>
<organism evidence="7 8">
    <name type="scientific">Brassicogethes aeneus</name>
    <name type="common">Rape pollen beetle</name>
    <name type="synonym">Meligethes aeneus</name>
    <dbReference type="NCBI Taxonomy" id="1431903"/>
    <lineage>
        <taxon>Eukaryota</taxon>
        <taxon>Metazoa</taxon>
        <taxon>Ecdysozoa</taxon>
        <taxon>Arthropoda</taxon>
        <taxon>Hexapoda</taxon>
        <taxon>Insecta</taxon>
        <taxon>Pterygota</taxon>
        <taxon>Neoptera</taxon>
        <taxon>Endopterygota</taxon>
        <taxon>Coleoptera</taxon>
        <taxon>Polyphaga</taxon>
        <taxon>Cucujiformia</taxon>
        <taxon>Nitidulidae</taxon>
        <taxon>Meligethinae</taxon>
        <taxon>Brassicogethes</taxon>
    </lineage>
</organism>
<dbReference type="Proteomes" id="UP001154078">
    <property type="component" value="Chromosome 2"/>
</dbReference>
<dbReference type="SUPFAM" id="SSF48726">
    <property type="entry name" value="Immunoglobulin"/>
    <property type="match status" value="2"/>
</dbReference>
<dbReference type="FunFam" id="2.60.40.10:FF:000032">
    <property type="entry name" value="palladin isoform X1"/>
    <property type="match status" value="1"/>
</dbReference>
<dbReference type="InterPro" id="IPR013783">
    <property type="entry name" value="Ig-like_fold"/>
</dbReference>
<dbReference type="GO" id="GO:0030424">
    <property type="term" value="C:axon"/>
    <property type="evidence" value="ECO:0007669"/>
    <property type="project" value="TreeGrafter"/>
</dbReference>
<keyword evidence="1" id="KW-1015">Disulfide bond</keyword>
<accession>A0A9P0FC93</accession>
<dbReference type="OrthoDB" id="5970915at2759"/>
<evidence type="ECO:0000256" key="3">
    <source>
        <dbReference type="SAM" id="MobiDB-lite"/>
    </source>
</evidence>
<evidence type="ECO:0000313" key="8">
    <source>
        <dbReference type="Proteomes" id="UP001154078"/>
    </source>
</evidence>
<evidence type="ECO:0000256" key="4">
    <source>
        <dbReference type="SAM" id="Phobius"/>
    </source>
</evidence>
<dbReference type="PANTHER" id="PTHR10075:SF104">
    <property type="entry name" value="BASIGIN, ISOFORM G"/>
    <property type="match status" value="1"/>
</dbReference>
<name>A0A9P0FC93_BRAAE</name>
<feature type="compositionally biased region" description="Basic and acidic residues" evidence="3">
    <location>
        <begin position="268"/>
        <end position="282"/>
    </location>
</feature>
<dbReference type="GO" id="GO:0005886">
    <property type="term" value="C:plasma membrane"/>
    <property type="evidence" value="ECO:0007669"/>
    <property type="project" value="TreeGrafter"/>
</dbReference>
<keyword evidence="4" id="KW-0812">Transmembrane</keyword>
<feature type="domain" description="Ig-like" evidence="6">
    <location>
        <begin position="116"/>
        <end position="217"/>
    </location>
</feature>
<dbReference type="InterPro" id="IPR036179">
    <property type="entry name" value="Ig-like_dom_sf"/>
</dbReference>
<dbReference type="Gene3D" id="2.60.40.10">
    <property type="entry name" value="Immunoglobulins"/>
    <property type="match status" value="2"/>
</dbReference>
<sequence>MKYLVLCFTCNFLFFISTVHSVSIDGHSNSLQFEFNRNFKIHCNVSTDSKNVTLKWLKNGEELMNIPGLKERIKIKSENGVNTLEVNRVTEKDAGNYTCLVPDQDSVRAEIQVTSKNFVKVPTNINVVEGEKLRIHCQVAGKPPPKLSWMFIPDSSNSSAENRTLIDDDDRIDLKEDEDHIPNSILTVTGITMDDRGEYVCIGTPVSGKQVKAKSMVRVKDKYAALWPFLGIVAEVVVLCAIIFIYEKKHNKAELDESDTDQSPDQKNTPDHGKDSNLRHRQ</sequence>
<feature type="chain" id="PRO_5040262033" description="Ig-like domain-containing protein" evidence="5">
    <location>
        <begin position="22"/>
        <end position="282"/>
    </location>
</feature>
<keyword evidence="4" id="KW-0472">Membrane</keyword>
<dbReference type="GO" id="GO:0007156">
    <property type="term" value="P:homophilic cell adhesion via plasma membrane adhesion molecules"/>
    <property type="evidence" value="ECO:0007669"/>
    <property type="project" value="TreeGrafter"/>
</dbReference>
<gene>
    <name evidence="7" type="ORF">MELIAE_LOCUS3133</name>
</gene>
<keyword evidence="5" id="KW-0732">Signal</keyword>
<dbReference type="InterPro" id="IPR007110">
    <property type="entry name" value="Ig-like_dom"/>
</dbReference>
<dbReference type="GO" id="GO:0007411">
    <property type="term" value="P:axon guidance"/>
    <property type="evidence" value="ECO:0007669"/>
    <property type="project" value="TreeGrafter"/>
</dbReference>
<evidence type="ECO:0000256" key="2">
    <source>
        <dbReference type="ARBA" id="ARBA00023319"/>
    </source>
</evidence>
<dbReference type="PROSITE" id="PS50835">
    <property type="entry name" value="IG_LIKE"/>
    <property type="match status" value="2"/>
</dbReference>